<accession>A0A9P7UAV7</accession>
<evidence type="ECO:0000256" key="1">
    <source>
        <dbReference type="SAM" id="MobiDB-lite"/>
    </source>
</evidence>
<feature type="region of interest" description="Disordered" evidence="1">
    <location>
        <begin position="1"/>
        <end position="20"/>
    </location>
</feature>
<protein>
    <submittedName>
        <fullName evidence="2">Uncharacterized protein</fullName>
    </submittedName>
</protein>
<sequence length="202" mass="21884">MAGGLPSGMPVEIPPPKAKQGNVGATHGLRPALIGLIVVGDKAHCSIEGPGCLRWHGCGLAGWRVGGLAGSSQFHLSYLAPASRFFCPPSSILFLPYVYYQQLRRHLARINPSPESFSPDWPLLFVAAAATATLPKVPRYWYLTLRVCANKRLALSLSTCVTDNTMPNPCRPFPGHRSCLNWGSVVFSGLACDRGRGRHLKH</sequence>
<reference evidence="2" key="1">
    <citation type="submission" date="2021-05" db="EMBL/GenBank/DDBJ databases">
        <title>Comparative genomics of three Colletotrichum scovillei strains and genetic complementation revealed genes involved fungal growth and virulence on chili pepper.</title>
        <authorList>
            <person name="Hsieh D.-K."/>
            <person name="Chuang S.-C."/>
            <person name="Chen C.-Y."/>
            <person name="Chao Y.-T."/>
            <person name="Lu M.-Y.J."/>
            <person name="Lee M.-H."/>
            <person name="Shih M.-C."/>
        </authorList>
    </citation>
    <scope>NUCLEOTIDE SEQUENCE</scope>
    <source>
        <strain evidence="2">Coll-153</strain>
    </source>
</reference>
<dbReference type="EMBL" id="JAESDN010000007">
    <property type="protein sequence ID" value="KAG7047813.1"/>
    <property type="molecule type" value="Genomic_DNA"/>
</dbReference>
<evidence type="ECO:0000313" key="3">
    <source>
        <dbReference type="Proteomes" id="UP000699042"/>
    </source>
</evidence>
<comment type="caution">
    <text evidence="2">The sequence shown here is derived from an EMBL/GenBank/DDBJ whole genome shotgun (WGS) entry which is preliminary data.</text>
</comment>
<proteinExistence type="predicted"/>
<gene>
    <name evidence="2" type="ORF">JMJ77_011154</name>
</gene>
<dbReference type="AlphaFoldDB" id="A0A9P7UAV7"/>
<evidence type="ECO:0000313" key="2">
    <source>
        <dbReference type="EMBL" id="KAG7047813.1"/>
    </source>
</evidence>
<keyword evidence="3" id="KW-1185">Reference proteome</keyword>
<name>A0A9P7UAV7_9PEZI</name>
<organism evidence="2 3">
    <name type="scientific">Colletotrichum scovillei</name>
    <dbReference type="NCBI Taxonomy" id="1209932"/>
    <lineage>
        <taxon>Eukaryota</taxon>
        <taxon>Fungi</taxon>
        <taxon>Dikarya</taxon>
        <taxon>Ascomycota</taxon>
        <taxon>Pezizomycotina</taxon>
        <taxon>Sordariomycetes</taxon>
        <taxon>Hypocreomycetidae</taxon>
        <taxon>Glomerellales</taxon>
        <taxon>Glomerellaceae</taxon>
        <taxon>Colletotrichum</taxon>
        <taxon>Colletotrichum acutatum species complex</taxon>
    </lineage>
</organism>
<dbReference type="Proteomes" id="UP000699042">
    <property type="component" value="Unassembled WGS sequence"/>
</dbReference>